<sequence>MILSCRFSSLIFNSLIAVIYAPCYEKEQQCLWESITHGLSNLAEHVLIMGDFNQVLDRWERSSGNASSSSIRNFKKMVDDLALVDLDLCGRKFTWHGVILFLRVQLIELLDATFS</sequence>
<dbReference type="Proteomes" id="UP000091857">
    <property type="component" value="Chromosome 17"/>
</dbReference>
<dbReference type="EMBL" id="CM004403">
    <property type="protein sequence ID" value="KAG8634117.1"/>
    <property type="molecule type" value="Genomic_DNA"/>
</dbReference>
<evidence type="ECO:0000313" key="2">
    <source>
        <dbReference type="Proteomes" id="UP000091857"/>
    </source>
</evidence>
<comment type="caution">
    <text evidence="1">The sequence shown here is derived from an EMBL/GenBank/DDBJ whole genome shotgun (WGS) entry which is preliminary data.</text>
</comment>
<keyword evidence="2" id="KW-1185">Reference proteome</keyword>
<proteinExistence type="predicted"/>
<protein>
    <submittedName>
        <fullName evidence="1">Uncharacterized protein</fullName>
    </submittedName>
</protein>
<reference evidence="2" key="1">
    <citation type="journal article" date="2016" name="Nat. Biotechnol.">
        <title>Sequencing wild and cultivated cassava and related species reveals extensive interspecific hybridization and genetic diversity.</title>
        <authorList>
            <person name="Bredeson J.V."/>
            <person name="Lyons J.B."/>
            <person name="Prochnik S.E."/>
            <person name="Wu G.A."/>
            <person name="Ha C.M."/>
            <person name="Edsinger-Gonzales E."/>
            <person name="Grimwood J."/>
            <person name="Schmutz J."/>
            <person name="Rabbi I.Y."/>
            <person name="Egesi C."/>
            <person name="Nauluvula P."/>
            <person name="Lebot V."/>
            <person name="Ndunguru J."/>
            <person name="Mkamilo G."/>
            <person name="Bart R.S."/>
            <person name="Setter T.L."/>
            <person name="Gleadow R.M."/>
            <person name="Kulakow P."/>
            <person name="Ferguson M.E."/>
            <person name="Rounsley S."/>
            <person name="Rokhsar D.S."/>
        </authorList>
    </citation>
    <scope>NUCLEOTIDE SEQUENCE [LARGE SCALE GENOMIC DNA]</scope>
    <source>
        <strain evidence="2">cv. AM560-2</strain>
    </source>
</reference>
<organism evidence="1 2">
    <name type="scientific">Manihot esculenta</name>
    <name type="common">Cassava</name>
    <name type="synonym">Jatropha manihot</name>
    <dbReference type="NCBI Taxonomy" id="3983"/>
    <lineage>
        <taxon>Eukaryota</taxon>
        <taxon>Viridiplantae</taxon>
        <taxon>Streptophyta</taxon>
        <taxon>Embryophyta</taxon>
        <taxon>Tracheophyta</taxon>
        <taxon>Spermatophyta</taxon>
        <taxon>Magnoliopsida</taxon>
        <taxon>eudicotyledons</taxon>
        <taxon>Gunneridae</taxon>
        <taxon>Pentapetalae</taxon>
        <taxon>rosids</taxon>
        <taxon>fabids</taxon>
        <taxon>Malpighiales</taxon>
        <taxon>Euphorbiaceae</taxon>
        <taxon>Crotonoideae</taxon>
        <taxon>Manihoteae</taxon>
        <taxon>Manihot</taxon>
    </lineage>
</organism>
<evidence type="ECO:0000313" key="1">
    <source>
        <dbReference type="EMBL" id="KAG8634117.1"/>
    </source>
</evidence>
<gene>
    <name evidence="1" type="ORF">MANES_17G014001v8</name>
</gene>
<name>A0ACB7G1N6_MANES</name>
<accession>A0ACB7G1N6</accession>